<keyword evidence="2" id="KW-1185">Reference proteome</keyword>
<dbReference type="Proteomes" id="UP001141434">
    <property type="component" value="Unassembled WGS sequence"/>
</dbReference>
<reference evidence="1" key="1">
    <citation type="submission" date="2022-11" db="EMBL/GenBank/DDBJ databases">
        <authorList>
            <person name="Petersen C."/>
        </authorList>
    </citation>
    <scope>NUCLEOTIDE SEQUENCE</scope>
    <source>
        <strain evidence="1">IBT 34128</strain>
    </source>
</reference>
<dbReference type="RefSeq" id="XP_056515930.1">
    <property type="nucleotide sequence ID" value="XM_056651080.1"/>
</dbReference>
<evidence type="ECO:0000313" key="2">
    <source>
        <dbReference type="Proteomes" id="UP001141434"/>
    </source>
</evidence>
<dbReference type="GeneID" id="81390248"/>
<dbReference type="AlphaFoldDB" id="A0A9W9KQY5"/>
<accession>A0A9W9KQY5</accession>
<name>A0A9W9KQY5_9EURO</name>
<proteinExistence type="predicted"/>
<comment type="caution">
    <text evidence="1">The sequence shown here is derived from an EMBL/GenBank/DDBJ whole genome shotgun (WGS) entry which is preliminary data.</text>
</comment>
<sequence length="96" mass="10453">MMCVEGKSAGHEAQDSVEVGSDAICRAVSPFPIDVIHRGKQKDVADSADGPFHGWMHALSDVNYLHTLLFALPYTRTENSTLDEAGMCSVWSRLSS</sequence>
<evidence type="ECO:0000313" key="1">
    <source>
        <dbReference type="EMBL" id="KAJ5114737.1"/>
    </source>
</evidence>
<organism evidence="1 2">
    <name type="scientific">Penicillium alfredii</name>
    <dbReference type="NCBI Taxonomy" id="1506179"/>
    <lineage>
        <taxon>Eukaryota</taxon>
        <taxon>Fungi</taxon>
        <taxon>Dikarya</taxon>
        <taxon>Ascomycota</taxon>
        <taxon>Pezizomycotina</taxon>
        <taxon>Eurotiomycetes</taxon>
        <taxon>Eurotiomycetidae</taxon>
        <taxon>Eurotiales</taxon>
        <taxon>Aspergillaceae</taxon>
        <taxon>Penicillium</taxon>
    </lineage>
</organism>
<gene>
    <name evidence="1" type="ORF">NUU61_000496</name>
</gene>
<dbReference type="EMBL" id="JAPMSZ010000001">
    <property type="protein sequence ID" value="KAJ5114737.1"/>
    <property type="molecule type" value="Genomic_DNA"/>
</dbReference>
<reference evidence="1" key="2">
    <citation type="journal article" date="2023" name="IMA Fungus">
        <title>Comparative genomic study of the Penicillium genus elucidates a diverse pangenome and 15 lateral gene transfer events.</title>
        <authorList>
            <person name="Petersen C."/>
            <person name="Sorensen T."/>
            <person name="Nielsen M.R."/>
            <person name="Sondergaard T.E."/>
            <person name="Sorensen J.L."/>
            <person name="Fitzpatrick D.A."/>
            <person name="Frisvad J.C."/>
            <person name="Nielsen K.L."/>
        </authorList>
    </citation>
    <scope>NUCLEOTIDE SEQUENCE</scope>
    <source>
        <strain evidence="1">IBT 34128</strain>
    </source>
</reference>
<protein>
    <submittedName>
        <fullName evidence="1">Uncharacterized protein</fullName>
    </submittedName>
</protein>